<gene>
    <name evidence="3" type="ORF">FC15_GL001641</name>
</gene>
<dbReference type="EMBL" id="AZFX01000047">
    <property type="protein sequence ID" value="KRM09657.1"/>
    <property type="molecule type" value="Genomic_DNA"/>
</dbReference>
<dbReference type="InterPro" id="IPR025246">
    <property type="entry name" value="IS30-like_HTH"/>
</dbReference>
<dbReference type="GO" id="GO:0003676">
    <property type="term" value="F:nucleic acid binding"/>
    <property type="evidence" value="ECO:0007669"/>
    <property type="project" value="InterPro"/>
</dbReference>
<dbReference type="GO" id="GO:0005829">
    <property type="term" value="C:cytosol"/>
    <property type="evidence" value="ECO:0007669"/>
    <property type="project" value="TreeGrafter"/>
</dbReference>
<dbReference type="Pfam" id="PF13936">
    <property type="entry name" value="HTH_38"/>
    <property type="match status" value="1"/>
</dbReference>
<keyword evidence="1" id="KW-0233">DNA recombination</keyword>
<dbReference type="InterPro" id="IPR036397">
    <property type="entry name" value="RNaseH_sf"/>
</dbReference>
<dbReference type="PANTHER" id="PTHR10948:SF23">
    <property type="entry name" value="TRANSPOSASE INSI FOR INSERTION SEQUENCE ELEMENT IS30A-RELATED"/>
    <property type="match status" value="1"/>
</dbReference>
<dbReference type="AlphaFoldDB" id="A0A0R1W294"/>
<dbReference type="InterPro" id="IPR012337">
    <property type="entry name" value="RNaseH-like_sf"/>
</dbReference>
<dbReference type="Proteomes" id="UP000051315">
    <property type="component" value="Unassembled WGS sequence"/>
</dbReference>
<comment type="caution">
    <text evidence="3">The sequence shown here is derived from an EMBL/GenBank/DDBJ whole genome shotgun (WGS) entry which is preliminary data.</text>
</comment>
<dbReference type="Gene3D" id="1.10.10.60">
    <property type="entry name" value="Homeodomain-like"/>
    <property type="match status" value="1"/>
</dbReference>
<evidence type="ECO:0000313" key="3">
    <source>
        <dbReference type="EMBL" id="KRM09657.1"/>
    </source>
</evidence>
<reference evidence="3 4" key="1">
    <citation type="journal article" date="2015" name="Genome Announc.">
        <title>Expanding the biotechnology potential of lactobacilli through comparative genomics of 213 strains and associated genera.</title>
        <authorList>
            <person name="Sun Z."/>
            <person name="Harris H.M."/>
            <person name="McCann A."/>
            <person name="Guo C."/>
            <person name="Argimon S."/>
            <person name="Zhang W."/>
            <person name="Yang X."/>
            <person name="Jeffery I.B."/>
            <person name="Cooney J.C."/>
            <person name="Kagawa T.F."/>
            <person name="Liu W."/>
            <person name="Song Y."/>
            <person name="Salvetti E."/>
            <person name="Wrobel A."/>
            <person name="Rasinkangas P."/>
            <person name="Parkhill J."/>
            <person name="Rea M.C."/>
            <person name="O'Sullivan O."/>
            <person name="Ritari J."/>
            <person name="Douillard F.P."/>
            <person name="Paul Ross R."/>
            <person name="Yang R."/>
            <person name="Briner A.E."/>
            <person name="Felis G.E."/>
            <person name="de Vos W.M."/>
            <person name="Barrangou R."/>
            <person name="Klaenhammer T.R."/>
            <person name="Caufield P.W."/>
            <person name="Cui Y."/>
            <person name="Zhang H."/>
            <person name="O'Toole P.W."/>
        </authorList>
    </citation>
    <scope>NUCLEOTIDE SEQUENCE [LARGE SCALE GENOMIC DNA]</scope>
    <source>
        <strain evidence="3 4">DSM 17758</strain>
    </source>
</reference>
<dbReference type="InterPro" id="IPR001584">
    <property type="entry name" value="Integrase_cat-core"/>
</dbReference>
<dbReference type="GO" id="GO:0015074">
    <property type="term" value="P:DNA integration"/>
    <property type="evidence" value="ECO:0007669"/>
    <property type="project" value="InterPro"/>
</dbReference>
<feature type="domain" description="Integrase catalytic" evidence="2">
    <location>
        <begin position="206"/>
        <end position="369"/>
    </location>
</feature>
<sequence>MDNKKHQEQISCIIEVPTQTMEEDIVLMQKQDSTHRQKGQHLTSLERGKVAEFRQAGKSNRWIAAEIGVCPRTINNEIKRGTVDQVKKSNGKRVYHRQYLPEAAQALYETARLSCHRPDKFASVQVFLAWYVQRAKQDKWSPDASIGYAKRHKLFTPEELVCASTLYQYIDDQRLEIRNIDLLEKTKRKTSHQHHTKAKRLAGRSIEERPKVVERRRQFGHWEMDTIVGKRNGKESVILTLIERKTRCQLLRFIEGRDADSVSYALRGIKREWGACIKTITADNGPEFTALNTAFAGTETEIFYAHPYTSCDRGTNEAHNRMIRQDFPKGMSLDDISLSQVQATQDRLNQLPRKQQGYCTPQQNFEAEARRVRRMAQ</sequence>
<dbReference type="GO" id="GO:0004803">
    <property type="term" value="F:transposase activity"/>
    <property type="evidence" value="ECO:0007669"/>
    <property type="project" value="TreeGrafter"/>
</dbReference>
<dbReference type="SUPFAM" id="SSF53098">
    <property type="entry name" value="Ribonuclease H-like"/>
    <property type="match status" value="1"/>
</dbReference>
<dbReference type="PROSITE" id="PS50994">
    <property type="entry name" value="INTEGRASE"/>
    <property type="match status" value="1"/>
</dbReference>
<keyword evidence="4" id="KW-1185">Reference proteome</keyword>
<dbReference type="Gene3D" id="3.30.420.10">
    <property type="entry name" value="Ribonuclease H-like superfamily/Ribonuclease H"/>
    <property type="match status" value="1"/>
</dbReference>
<dbReference type="PATRIC" id="fig|1423735.3.peg.1702"/>
<dbReference type="InterPro" id="IPR053392">
    <property type="entry name" value="Transposase_IS30-like"/>
</dbReference>
<name>A0A0R1W294_9LACO</name>
<organism evidence="3 4">
    <name type="scientific">Lapidilactobacillus concavus DSM 17758</name>
    <dbReference type="NCBI Taxonomy" id="1423735"/>
    <lineage>
        <taxon>Bacteria</taxon>
        <taxon>Bacillati</taxon>
        <taxon>Bacillota</taxon>
        <taxon>Bacilli</taxon>
        <taxon>Lactobacillales</taxon>
        <taxon>Lactobacillaceae</taxon>
        <taxon>Lapidilactobacillus</taxon>
    </lineage>
</organism>
<evidence type="ECO:0000256" key="1">
    <source>
        <dbReference type="ARBA" id="ARBA00023172"/>
    </source>
</evidence>
<dbReference type="NCBIfam" id="NF033563">
    <property type="entry name" value="transpos_IS30"/>
    <property type="match status" value="1"/>
</dbReference>
<evidence type="ECO:0000259" key="2">
    <source>
        <dbReference type="PROSITE" id="PS50994"/>
    </source>
</evidence>
<accession>A0A0R1W294</accession>
<protein>
    <submittedName>
        <fullName evidence="3">Transposase</fullName>
    </submittedName>
</protein>
<dbReference type="GO" id="GO:0006310">
    <property type="term" value="P:DNA recombination"/>
    <property type="evidence" value="ECO:0007669"/>
    <property type="project" value="UniProtKB-KW"/>
</dbReference>
<dbReference type="PANTHER" id="PTHR10948">
    <property type="entry name" value="TRANSPOSASE"/>
    <property type="match status" value="1"/>
</dbReference>
<dbReference type="InterPro" id="IPR051917">
    <property type="entry name" value="Transposase-Integrase"/>
</dbReference>
<dbReference type="GO" id="GO:0032196">
    <property type="term" value="P:transposition"/>
    <property type="evidence" value="ECO:0007669"/>
    <property type="project" value="TreeGrafter"/>
</dbReference>
<evidence type="ECO:0000313" key="4">
    <source>
        <dbReference type="Proteomes" id="UP000051315"/>
    </source>
</evidence>
<proteinExistence type="predicted"/>